<feature type="compositionally biased region" description="Low complexity" evidence="1">
    <location>
        <begin position="77"/>
        <end position="89"/>
    </location>
</feature>
<dbReference type="HOGENOM" id="CLU_011743_1_1_1"/>
<feature type="region of interest" description="Disordered" evidence="1">
    <location>
        <begin position="1"/>
        <end position="173"/>
    </location>
</feature>
<dbReference type="eggNOG" id="ENOG502SHAB">
    <property type="taxonomic scope" value="Eukaryota"/>
</dbReference>
<organism evidence="2 3">
    <name type="scientific">Aspergillus terreus (strain NIH 2624 / FGSC A1156)</name>
    <dbReference type="NCBI Taxonomy" id="341663"/>
    <lineage>
        <taxon>Eukaryota</taxon>
        <taxon>Fungi</taxon>
        <taxon>Dikarya</taxon>
        <taxon>Ascomycota</taxon>
        <taxon>Pezizomycotina</taxon>
        <taxon>Eurotiomycetes</taxon>
        <taxon>Eurotiomycetidae</taxon>
        <taxon>Eurotiales</taxon>
        <taxon>Aspergillaceae</taxon>
        <taxon>Aspergillus</taxon>
        <taxon>Aspergillus subgen. Circumdati</taxon>
    </lineage>
</organism>
<feature type="compositionally biased region" description="Polar residues" evidence="1">
    <location>
        <begin position="384"/>
        <end position="393"/>
    </location>
</feature>
<dbReference type="VEuPathDB" id="FungiDB:ATEG_10403"/>
<dbReference type="AlphaFoldDB" id="Q0C7D1"/>
<dbReference type="OMA" id="MCYLSEQ"/>
<reference evidence="3" key="1">
    <citation type="submission" date="2005-09" db="EMBL/GenBank/DDBJ databases">
        <title>Annotation of the Aspergillus terreus NIH2624 genome.</title>
        <authorList>
            <person name="Birren B.W."/>
            <person name="Lander E.S."/>
            <person name="Galagan J.E."/>
            <person name="Nusbaum C."/>
            <person name="Devon K."/>
            <person name="Henn M."/>
            <person name="Ma L.-J."/>
            <person name="Jaffe D.B."/>
            <person name="Butler J."/>
            <person name="Alvarez P."/>
            <person name="Gnerre S."/>
            <person name="Grabherr M."/>
            <person name="Kleber M."/>
            <person name="Mauceli E.W."/>
            <person name="Brockman W."/>
            <person name="Rounsley S."/>
            <person name="Young S.K."/>
            <person name="LaButti K."/>
            <person name="Pushparaj V."/>
            <person name="DeCaprio D."/>
            <person name="Crawford M."/>
            <person name="Koehrsen M."/>
            <person name="Engels R."/>
            <person name="Montgomery P."/>
            <person name="Pearson M."/>
            <person name="Howarth C."/>
            <person name="Larson L."/>
            <person name="Luoma S."/>
            <person name="White J."/>
            <person name="Alvarado L."/>
            <person name="Kodira C.D."/>
            <person name="Zeng Q."/>
            <person name="Oleary S."/>
            <person name="Yandava C."/>
            <person name="Denning D.W."/>
            <person name="Nierman W.C."/>
            <person name="Milne T."/>
            <person name="Madden K."/>
        </authorList>
    </citation>
    <scope>NUCLEOTIDE SEQUENCE [LARGE SCALE GENOMIC DNA]</scope>
    <source>
        <strain evidence="3">NIH 2624 / FGSC A1156</strain>
    </source>
</reference>
<name>Q0C7D1_ASPTN</name>
<dbReference type="EMBL" id="CH476610">
    <property type="protein sequence ID" value="EAU29400.1"/>
    <property type="molecule type" value="Genomic_DNA"/>
</dbReference>
<feature type="region of interest" description="Disordered" evidence="1">
    <location>
        <begin position="275"/>
        <end position="294"/>
    </location>
</feature>
<proteinExistence type="predicted"/>
<evidence type="ECO:0000313" key="2">
    <source>
        <dbReference type="EMBL" id="EAU29400.1"/>
    </source>
</evidence>
<sequence length="551" mass="61668">MVPPRDKPRRFLPEPIETSSRSSKNAPAGRTAVPEIKPSTPAENSSLAERRHERRRFVPQLMETGRRSFRRQTLPDSSSQESSPRRSGSIYDDTFPDSSSGMPSESRFSYSNLLKRQETRRHSFRVPDLPSIPSSCSEASDESGHSPPPTRPRRPRPELVTSSTSTGPSRRESCDEQFADYLLSLEAARAAEMQLQEQALAAFPNEQVHQPVDHFAIDREEEESSPVDQIMQGTEDQIRYRRASSADLSWELDYMRQHKEEAEMRDRAMAGTKGTRFSHNAMPASLAPETGGGRYLGNNRRYQDAAQMKHLRSPPMLGGDLVFPQSLSPQTSICESNNDQDHNHGSRRASGLWHASSRHGDSADDNGLWMGTCKVNGHGRNSRDSVSGRSRPSSLRYAEDIDAHRTPRNTVPSKFEPQPVPVSNAAQDKGSGKVGVDLSMEFDDAFVTQIYNYLSLGYPCVARYYDHELSKVSGIPVSDLRRDDLHTDAKGYVGVTKGSATSGDIEGSVCMRWKALRIYIHQWARQHPTVTECDSSFETWGVRERRGSWAG</sequence>
<protein>
    <submittedName>
        <fullName evidence="2">Uncharacterized protein</fullName>
    </submittedName>
</protein>
<evidence type="ECO:0000313" key="3">
    <source>
        <dbReference type="Proteomes" id="UP000007963"/>
    </source>
</evidence>
<dbReference type="Proteomes" id="UP000007963">
    <property type="component" value="Unassembled WGS sequence"/>
</dbReference>
<feature type="compositionally biased region" description="Polar residues" evidence="1">
    <location>
        <begin position="328"/>
        <end position="337"/>
    </location>
</feature>
<gene>
    <name evidence="2" type="ORF">ATEG_10403</name>
</gene>
<accession>Q0C7D1</accession>
<feature type="compositionally biased region" description="Polar residues" evidence="1">
    <location>
        <begin position="96"/>
        <end position="114"/>
    </location>
</feature>
<feature type="compositionally biased region" description="Basic and acidic residues" evidence="1">
    <location>
        <begin position="1"/>
        <end position="12"/>
    </location>
</feature>
<dbReference type="GeneID" id="4354736"/>
<dbReference type="RefSeq" id="XP_001218751.1">
    <property type="nucleotide sequence ID" value="XM_001218750.1"/>
</dbReference>
<evidence type="ECO:0000256" key="1">
    <source>
        <dbReference type="SAM" id="MobiDB-lite"/>
    </source>
</evidence>
<feature type="region of interest" description="Disordered" evidence="1">
    <location>
        <begin position="328"/>
        <end position="431"/>
    </location>
</feature>
<dbReference type="OrthoDB" id="4716584at2759"/>